<dbReference type="GO" id="GO:0005524">
    <property type="term" value="F:ATP binding"/>
    <property type="evidence" value="ECO:0007669"/>
    <property type="project" value="UniProtKB-UniRule"/>
</dbReference>
<dbReference type="InterPro" id="IPR003439">
    <property type="entry name" value="ABC_transporter-like_ATP-bd"/>
</dbReference>
<keyword evidence="10" id="KW-1003">Cell membrane</keyword>
<dbReference type="EC" id="7.6.2.9" evidence="10"/>
<keyword evidence="10" id="KW-0997">Cell inner membrane</keyword>
<feature type="domain" description="ABC transporter" evidence="11">
    <location>
        <begin position="2"/>
        <end position="237"/>
    </location>
</feature>
<keyword evidence="3" id="KW-0677">Repeat</keyword>
<evidence type="ECO:0000256" key="10">
    <source>
        <dbReference type="RuleBase" id="RU369116"/>
    </source>
</evidence>
<comment type="catalytic activity">
    <reaction evidence="7">
        <text>a quaternary ammonium(out) + ATP + H2O = a quaternary ammonium(in) + ADP + phosphate + H(+)</text>
        <dbReference type="Rhea" id="RHEA:11036"/>
        <dbReference type="ChEBI" id="CHEBI:15377"/>
        <dbReference type="ChEBI" id="CHEBI:15378"/>
        <dbReference type="ChEBI" id="CHEBI:30616"/>
        <dbReference type="ChEBI" id="CHEBI:35267"/>
        <dbReference type="ChEBI" id="CHEBI:43474"/>
        <dbReference type="ChEBI" id="CHEBI:456216"/>
        <dbReference type="EC" id="7.6.2.9"/>
    </reaction>
</comment>
<dbReference type="Gene3D" id="3.40.50.300">
    <property type="entry name" value="P-loop containing nucleotide triphosphate hydrolases"/>
    <property type="match status" value="1"/>
</dbReference>
<evidence type="ECO:0000256" key="4">
    <source>
        <dbReference type="ARBA" id="ARBA00022741"/>
    </source>
</evidence>
<dbReference type="InterPro" id="IPR046342">
    <property type="entry name" value="CBS_dom_sf"/>
</dbReference>
<organism evidence="13 14">
    <name type="scientific">Alteribacter lacisalsi</name>
    <dbReference type="NCBI Taxonomy" id="2045244"/>
    <lineage>
        <taxon>Bacteria</taxon>
        <taxon>Bacillati</taxon>
        <taxon>Bacillota</taxon>
        <taxon>Bacilli</taxon>
        <taxon>Bacillales</taxon>
        <taxon>Bacillaceae</taxon>
        <taxon>Alteribacter</taxon>
    </lineage>
</organism>
<dbReference type="SUPFAM" id="SSF52540">
    <property type="entry name" value="P-loop containing nucleoside triphosphate hydrolases"/>
    <property type="match status" value="1"/>
</dbReference>
<dbReference type="OrthoDB" id="9802264at2"/>
<keyword evidence="14" id="KW-1185">Reference proteome</keyword>
<comment type="similarity">
    <text evidence="1 10">Belongs to the ABC transporter superfamily.</text>
</comment>
<comment type="subunit">
    <text evidence="8">The complex is composed of two ATP-binding proteins (OpuCA), two transmembrane proteins (OpuCB and OpuCD) and a solute-binding protein (OpuCC).</text>
</comment>
<dbReference type="InterPro" id="IPR000644">
    <property type="entry name" value="CBS_dom"/>
</dbReference>
<dbReference type="GO" id="GO:0006865">
    <property type="term" value="P:amino acid transport"/>
    <property type="evidence" value="ECO:0007669"/>
    <property type="project" value="UniProtKB-UniRule"/>
</dbReference>
<dbReference type="Proteomes" id="UP000248066">
    <property type="component" value="Unassembled WGS sequence"/>
</dbReference>
<dbReference type="PROSITE" id="PS00211">
    <property type="entry name" value="ABC_TRANSPORTER_1"/>
    <property type="match status" value="1"/>
</dbReference>
<sequence length="321" mass="35958">MIEFSNVTKIYDGDVKAVDDVSFSVPEGNIAVFLGPSGCGKTTLLRMVNRLVPLTSGTISINGEDTGSLNEIELRRKIGYVIQSNGLFPNMTIEQNVMVVPNLLGWDKKKQKDRFNYLMDLVGLAPDDYRKRYPNELSGGQQQRVGIVRAMAADPPVMLMDEPFGALDPIIRNRIQNEFIQIQKEVQKTILFVSHDIDEAIKMGDQIAIFKSGSLMQYDTPTRILSDPKNDFVNEFVGSDRAIKSLSLYKISDLLEEKQLKPVNGEPRTKVTADTNLRETIAILFTEKEDHLMVVDDAGEPAGLLSLDEIQEYLQQSIESK</sequence>
<dbReference type="PROSITE" id="PS51371">
    <property type="entry name" value="CBS"/>
    <property type="match status" value="1"/>
</dbReference>
<dbReference type="InterPro" id="IPR017871">
    <property type="entry name" value="ABC_transporter-like_CS"/>
</dbReference>
<evidence type="ECO:0000313" key="13">
    <source>
        <dbReference type="EMBL" id="PYZ99025.1"/>
    </source>
</evidence>
<evidence type="ECO:0000256" key="3">
    <source>
        <dbReference type="ARBA" id="ARBA00022737"/>
    </source>
</evidence>
<keyword evidence="2 10" id="KW-0813">Transport</keyword>
<feature type="domain" description="CBS" evidence="12">
    <location>
        <begin position="260"/>
        <end position="320"/>
    </location>
</feature>
<evidence type="ECO:0000256" key="1">
    <source>
        <dbReference type="ARBA" id="ARBA00005417"/>
    </source>
</evidence>
<dbReference type="PANTHER" id="PTHR43117">
    <property type="entry name" value="OSMOPROTECTANT IMPORT ATP-BINDING PROTEIN OSMV"/>
    <property type="match status" value="1"/>
</dbReference>
<evidence type="ECO:0000256" key="9">
    <source>
        <dbReference type="PROSITE-ProRule" id="PRU00703"/>
    </source>
</evidence>
<evidence type="ECO:0000256" key="7">
    <source>
        <dbReference type="ARBA" id="ARBA00052482"/>
    </source>
</evidence>
<evidence type="ECO:0000259" key="11">
    <source>
        <dbReference type="PROSITE" id="PS50893"/>
    </source>
</evidence>
<keyword evidence="10" id="KW-0472">Membrane</keyword>
<proteinExistence type="inferred from homology"/>
<dbReference type="Pfam" id="PF00005">
    <property type="entry name" value="ABC_tran"/>
    <property type="match status" value="1"/>
</dbReference>
<dbReference type="SMART" id="SM00382">
    <property type="entry name" value="AAA"/>
    <property type="match status" value="1"/>
</dbReference>
<dbReference type="NCBIfam" id="TIGR01186">
    <property type="entry name" value="proV"/>
    <property type="match status" value="1"/>
</dbReference>
<comment type="caution">
    <text evidence="13">The sequence shown here is derived from an EMBL/GenBank/DDBJ whole genome shotgun (WGS) entry which is preliminary data.</text>
</comment>
<keyword evidence="6 9" id="KW-0129">CBS domain</keyword>
<comment type="subcellular location">
    <subcellularLocation>
        <location evidence="10">Cell inner membrane</location>
        <topology evidence="10">Peripheral membrane protein</topology>
    </subcellularLocation>
</comment>
<keyword evidence="4 10" id="KW-0547">Nucleotide-binding</keyword>
<dbReference type="InterPro" id="IPR003593">
    <property type="entry name" value="AAA+_ATPase"/>
</dbReference>
<dbReference type="EMBL" id="PDOF01000001">
    <property type="protein sequence ID" value="PYZ99025.1"/>
    <property type="molecule type" value="Genomic_DNA"/>
</dbReference>
<evidence type="ECO:0000256" key="6">
    <source>
        <dbReference type="ARBA" id="ARBA00023122"/>
    </source>
</evidence>
<evidence type="ECO:0000256" key="2">
    <source>
        <dbReference type="ARBA" id="ARBA00022448"/>
    </source>
</evidence>
<keyword evidence="5 10" id="KW-0067">ATP-binding</keyword>
<dbReference type="PROSITE" id="PS50893">
    <property type="entry name" value="ABC_TRANSPORTER_2"/>
    <property type="match status" value="1"/>
</dbReference>
<dbReference type="InterPro" id="IPR005892">
    <property type="entry name" value="Gly-betaine_transp_ATP-bd"/>
</dbReference>
<gene>
    <name evidence="13" type="ORF">CR205_10820</name>
</gene>
<dbReference type="GO" id="GO:0015418">
    <property type="term" value="F:ABC-type quaternary ammonium compound transporting activity"/>
    <property type="evidence" value="ECO:0007669"/>
    <property type="project" value="UniProtKB-EC"/>
</dbReference>
<dbReference type="PANTHER" id="PTHR43117:SF4">
    <property type="entry name" value="OSMOPROTECTANT IMPORT ATP-BINDING PROTEIN OSMV"/>
    <property type="match status" value="1"/>
</dbReference>
<comment type="subunit">
    <text evidence="10">The complex is probably composed of two ATP-binding proteins, two transmembrane proteins and a solute-binding protein.</text>
</comment>
<name>A0A2W0HN72_9BACI</name>
<evidence type="ECO:0000256" key="8">
    <source>
        <dbReference type="ARBA" id="ARBA00063934"/>
    </source>
</evidence>
<dbReference type="RefSeq" id="WP_110519421.1">
    <property type="nucleotide sequence ID" value="NZ_PDOF01000001.1"/>
</dbReference>
<dbReference type="GO" id="GO:0005886">
    <property type="term" value="C:plasma membrane"/>
    <property type="evidence" value="ECO:0007669"/>
    <property type="project" value="UniProtKB-SubCell"/>
</dbReference>
<dbReference type="FunFam" id="3.40.50.300:FF:000425">
    <property type="entry name" value="Probable ABC transporter, ATP-binding subunit"/>
    <property type="match status" value="1"/>
</dbReference>
<evidence type="ECO:0000259" key="12">
    <source>
        <dbReference type="PROSITE" id="PS51371"/>
    </source>
</evidence>
<dbReference type="AlphaFoldDB" id="A0A2W0HN72"/>
<dbReference type="GO" id="GO:0031460">
    <property type="term" value="P:glycine betaine transport"/>
    <property type="evidence" value="ECO:0007669"/>
    <property type="project" value="InterPro"/>
</dbReference>
<dbReference type="InterPro" id="IPR027417">
    <property type="entry name" value="P-loop_NTPase"/>
</dbReference>
<protein>
    <recommendedName>
        <fullName evidence="10">Quaternary amine transport ATP-binding protein</fullName>
        <ecNumber evidence="10">7.6.2.9</ecNumber>
    </recommendedName>
</protein>
<evidence type="ECO:0000256" key="5">
    <source>
        <dbReference type="ARBA" id="ARBA00022840"/>
    </source>
</evidence>
<accession>A0A2W0HN72</accession>
<dbReference type="GO" id="GO:0016887">
    <property type="term" value="F:ATP hydrolysis activity"/>
    <property type="evidence" value="ECO:0007669"/>
    <property type="project" value="UniProtKB-UniRule"/>
</dbReference>
<reference evidence="13 14" key="1">
    <citation type="submission" date="2017-10" db="EMBL/GenBank/DDBJ databases">
        <title>Bacillus sp. nov., a halophilic bacterium isolated from a Yangshapao Lake.</title>
        <authorList>
            <person name="Wang H."/>
        </authorList>
    </citation>
    <scope>NUCLEOTIDE SEQUENCE [LARGE SCALE GENOMIC DNA]</scope>
    <source>
        <strain evidence="13 14">YSP-3</strain>
    </source>
</reference>
<evidence type="ECO:0000313" key="14">
    <source>
        <dbReference type="Proteomes" id="UP000248066"/>
    </source>
</evidence>
<dbReference type="SUPFAM" id="SSF54631">
    <property type="entry name" value="CBS-domain pair"/>
    <property type="match status" value="1"/>
</dbReference>